<proteinExistence type="predicted"/>
<dbReference type="InterPro" id="IPR012349">
    <property type="entry name" value="Split_barrel_FMN-bd"/>
</dbReference>
<dbReference type="PANTHER" id="PTHR30466">
    <property type="entry name" value="FLAVIN REDUCTASE"/>
    <property type="match status" value="1"/>
</dbReference>
<accession>A0A6N7KMB8</accession>
<dbReference type="GO" id="GO:0042602">
    <property type="term" value="F:riboflavin reductase (NADPH) activity"/>
    <property type="evidence" value="ECO:0007669"/>
    <property type="project" value="TreeGrafter"/>
</dbReference>
<keyword evidence="1" id="KW-0560">Oxidoreductase</keyword>
<evidence type="ECO:0000313" key="4">
    <source>
        <dbReference type="Proteomes" id="UP000450000"/>
    </source>
</evidence>
<dbReference type="PANTHER" id="PTHR30466:SF1">
    <property type="entry name" value="FMN REDUCTASE (NADH) RUTF"/>
    <property type="match status" value="1"/>
</dbReference>
<evidence type="ECO:0000256" key="1">
    <source>
        <dbReference type="ARBA" id="ARBA00023002"/>
    </source>
</evidence>
<comment type="caution">
    <text evidence="3">The sequence shown here is derived from an EMBL/GenBank/DDBJ whole genome shotgun (WGS) entry which is preliminary data.</text>
</comment>
<dbReference type="InterPro" id="IPR050268">
    <property type="entry name" value="NADH-dep_flavin_reductase"/>
</dbReference>
<evidence type="ECO:0000259" key="2">
    <source>
        <dbReference type="SMART" id="SM00903"/>
    </source>
</evidence>
<gene>
    <name evidence="3" type="ORF">F7Q99_00310</name>
</gene>
<reference evidence="3 4" key="1">
    <citation type="submission" date="2019-09" db="EMBL/GenBank/DDBJ databases">
        <title>Genome Sequences of Streptomyces kaniharaensis ATCC 21070.</title>
        <authorList>
            <person name="Zhu W."/>
            <person name="De Crecy-Lagard V."/>
            <person name="Richards N.G."/>
        </authorList>
    </citation>
    <scope>NUCLEOTIDE SEQUENCE [LARGE SCALE GENOMIC DNA]</scope>
    <source>
        <strain evidence="3 4">SF-557</strain>
    </source>
</reference>
<feature type="domain" description="Flavin reductase like" evidence="2">
    <location>
        <begin position="1"/>
        <end position="148"/>
    </location>
</feature>
<keyword evidence="4" id="KW-1185">Reference proteome</keyword>
<dbReference type="OrthoDB" id="9792858at2"/>
<sequence length="172" mass="18175">MAGFATGVTVLTTGGGSVHGMTANSFSSVSLEPPMVLCCVARTAVMHQAITAVRSFAVSVLSAEQEHLARYFANRARPLGAAQFHDVDWRPGPFTGAPLLAGSLAWLECKLAEVYDGGDHSIFLGEVLSTDHAPDRRALLFYGGGFHRVGCHPPGPAARAPLRGTVRTEETD</sequence>
<dbReference type="InterPro" id="IPR002563">
    <property type="entry name" value="Flavin_Rdtase-like_dom"/>
</dbReference>
<organism evidence="3 4">
    <name type="scientific">Streptomyces kaniharaensis</name>
    <dbReference type="NCBI Taxonomy" id="212423"/>
    <lineage>
        <taxon>Bacteria</taxon>
        <taxon>Bacillati</taxon>
        <taxon>Actinomycetota</taxon>
        <taxon>Actinomycetes</taxon>
        <taxon>Kitasatosporales</taxon>
        <taxon>Streptomycetaceae</taxon>
        <taxon>Streptomyces</taxon>
    </lineage>
</organism>
<protein>
    <submittedName>
        <fullName evidence="3">Flavin reductase family protein</fullName>
    </submittedName>
</protein>
<dbReference type="SMART" id="SM00903">
    <property type="entry name" value="Flavin_Reduct"/>
    <property type="match status" value="1"/>
</dbReference>
<dbReference type="SUPFAM" id="SSF50475">
    <property type="entry name" value="FMN-binding split barrel"/>
    <property type="match status" value="1"/>
</dbReference>
<name>A0A6N7KMB8_9ACTN</name>
<evidence type="ECO:0000313" key="3">
    <source>
        <dbReference type="EMBL" id="MQS10763.1"/>
    </source>
</evidence>
<dbReference type="EMBL" id="WBOF01000001">
    <property type="protein sequence ID" value="MQS10763.1"/>
    <property type="molecule type" value="Genomic_DNA"/>
</dbReference>
<dbReference type="Proteomes" id="UP000450000">
    <property type="component" value="Unassembled WGS sequence"/>
</dbReference>
<dbReference type="Pfam" id="PF01613">
    <property type="entry name" value="Flavin_Reduct"/>
    <property type="match status" value="1"/>
</dbReference>
<dbReference type="AlphaFoldDB" id="A0A6N7KMB8"/>
<dbReference type="Gene3D" id="2.30.110.10">
    <property type="entry name" value="Electron Transport, Fmn-binding Protein, Chain A"/>
    <property type="match status" value="1"/>
</dbReference>
<dbReference type="GO" id="GO:0010181">
    <property type="term" value="F:FMN binding"/>
    <property type="evidence" value="ECO:0007669"/>
    <property type="project" value="InterPro"/>
</dbReference>